<evidence type="ECO:0000256" key="1">
    <source>
        <dbReference type="SAM" id="Phobius"/>
    </source>
</evidence>
<protein>
    <submittedName>
        <fullName evidence="2">Uncharacterized protein</fullName>
    </submittedName>
</protein>
<keyword evidence="3" id="KW-1185">Reference proteome</keyword>
<keyword evidence="1" id="KW-1133">Transmembrane helix</keyword>
<dbReference type="KEGG" id="vg:9887807"/>
<dbReference type="Proteomes" id="UP000029781">
    <property type="component" value="Segment"/>
</dbReference>
<evidence type="ECO:0000313" key="3">
    <source>
        <dbReference type="Proteomes" id="UP000029781"/>
    </source>
</evidence>
<keyword evidence="1" id="KW-0472">Membrane</keyword>
<keyword evidence="1" id="KW-0812">Transmembrane</keyword>
<feature type="transmembrane region" description="Helical" evidence="1">
    <location>
        <begin position="77"/>
        <end position="95"/>
    </location>
</feature>
<dbReference type="RefSeq" id="YP_003970037.1">
    <property type="nucleotide sequence ID" value="NC_014637.1"/>
</dbReference>
<accession>E3T5H5</accession>
<organismHost>
    <name type="scientific">Cafeteria roenbergensis</name>
    <name type="common">Marine flagellate</name>
    <dbReference type="NCBI Taxonomy" id="33653"/>
</organismHost>
<dbReference type="GeneID" id="9887807"/>
<dbReference type="EMBL" id="GU244497">
    <property type="protein sequence ID" value="ADO67438.1"/>
    <property type="molecule type" value="Genomic_DNA"/>
</dbReference>
<organism evidence="2 3">
    <name type="scientific">Cafeteria roenbergensis virus (strain BV-PW1)</name>
    <name type="common">CroV</name>
    <dbReference type="NCBI Taxonomy" id="693272"/>
    <lineage>
        <taxon>Viruses</taxon>
        <taxon>Varidnaviria</taxon>
        <taxon>Bamfordvirae</taxon>
        <taxon>Nucleocytoviricota</taxon>
        <taxon>Megaviricetes</taxon>
        <taxon>Imitervirales</taxon>
        <taxon>Mimiviridae</taxon>
        <taxon>Aliimimivirinae</taxon>
        <taxon>Rheavirus</taxon>
        <taxon>Rheavirus sinusmexicani</taxon>
    </lineage>
</organism>
<proteinExistence type="predicted"/>
<gene>
    <name evidence="2" type="ORF">crov404</name>
</gene>
<reference evidence="2 3" key="1">
    <citation type="journal article" date="2010" name="Proc. Natl. Acad. Sci. U.S.A.">
        <title>Giant virus with a remarkable complement of genes infects marine zooplankton.</title>
        <authorList>
            <person name="Fischer M.G."/>
            <person name="Allen M.J."/>
            <person name="Wilson W.H."/>
            <person name="Suttle C.A."/>
        </authorList>
    </citation>
    <scope>NUCLEOTIDE SEQUENCE [LARGE SCALE GENOMIC DNA]</scope>
    <source>
        <strain evidence="2 3">BV-PW1</strain>
    </source>
</reference>
<sequence>MSTFASTMVDGLVSTQFVKDYGNYSFDFPLVNPDGSATWQTSILGIVGFIFVTLGISSSAVNSHKPKDKNKKVVTNLYFYMGLLCIAFGVVFLLSSGDNYIKYNQQWYEWYDELPSSGKTSYQQMKMMQGLISGLTSKN</sequence>
<evidence type="ECO:0000313" key="2">
    <source>
        <dbReference type="EMBL" id="ADO67438.1"/>
    </source>
</evidence>
<name>E3T5H5_CROVB</name>
<feature type="transmembrane region" description="Helical" evidence="1">
    <location>
        <begin position="37"/>
        <end position="56"/>
    </location>
</feature>